<dbReference type="GO" id="GO:0072320">
    <property type="term" value="F:volume-sensitive chloride channel activity"/>
    <property type="evidence" value="ECO:0007669"/>
    <property type="project" value="TreeGrafter"/>
</dbReference>
<comment type="function">
    <text evidence="13">Probable chloride channel.</text>
</comment>
<evidence type="ECO:0000313" key="16">
    <source>
        <dbReference type="WBParaSite" id="GPUH_0001594501-mRNA-1"/>
    </source>
</evidence>
<keyword evidence="9 13" id="KW-0869">Chloride channel</keyword>
<evidence type="ECO:0000256" key="11">
    <source>
        <dbReference type="ARBA" id="ARBA00023214"/>
    </source>
</evidence>
<evidence type="ECO:0000256" key="7">
    <source>
        <dbReference type="ARBA" id="ARBA00023065"/>
    </source>
</evidence>
<keyword evidence="11 13" id="KW-0868">Chloride</keyword>
<feature type="transmembrane region" description="Helical" evidence="13">
    <location>
        <begin position="439"/>
        <end position="458"/>
    </location>
</feature>
<evidence type="ECO:0000256" key="2">
    <source>
        <dbReference type="ARBA" id="ARBA00009849"/>
    </source>
</evidence>
<feature type="transmembrane region" description="Helical" evidence="13">
    <location>
        <begin position="233"/>
        <end position="256"/>
    </location>
</feature>
<dbReference type="GO" id="GO:0005886">
    <property type="term" value="C:plasma membrane"/>
    <property type="evidence" value="ECO:0007669"/>
    <property type="project" value="UniProtKB-SubCell"/>
</dbReference>
<sequence>MAAYRLLIDVLHRVPRFTFTLQPASNTFSLQYNSQYMQRANRTAVKKIFFFEFKALLLFVAVILLLGATLLLTIVITWICQCCSKQSASVKSRRRVRQLSLVLFIISVICFLCLGICLFGNEHLNRSITNSVIAADDISRNLLFAESQCNSLNKTRINSMKLVDTLSTAVENAVERTTGINKTALHELETMLDSLSQKIDLLGSSLAVIKSPLSKNSFIEQSTLYTQRIELERWVLCATLLSIMLVVLFAGVIGFCRQSKKGAVIFSGLGFAIFIVGWLLLAIILPACMALADFCAGGTQFIRQHLPNETMDLFEFYRKCDPVPSHSNVPADLQMDKLSRQLSDIQAIEQQKLVAQIGVLFNHSQEADEVSFSAAAGVDPKYPDNFQLSEQVHLINNDLTHSLKTVGALETTLACYTYHNDVVVMERGFCQDGIIGASILLYCLILLEIFLFALLLIVSKSWHLFARLPSDYVEVDEEDPFFPRGNDSNIPVDIYGSHVLNPRTRFVNSLYVASIVF</sequence>
<dbReference type="EMBL" id="UYRT01083082">
    <property type="protein sequence ID" value="VDN26933.1"/>
    <property type="molecule type" value="Genomic_DNA"/>
</dbReference>
<comment type="similarity">
    <text evidence="2 13">Belongs to the tweety family.</text>
</comment>
<reference evidence="16" key="1">
    <citation type="submission" date="2016-06" db="UniProtKB">
        <authorList>
            <consortium name="WormBaseParasite"/>
        </authorList>
    </citation>
    <scope>IDENTIFICATION</scope>
</reference>
<evidence type="ECO:0000256" key="3">
    <source>
        <dbReference type="ARBA" id="ARBA00022448"/>
    </source>
</evidence>
<keyword evidence="15" id="KW-1185">Reference proteome</keyword>
<dbReference type="Proteomes" id="UP000271098">
    <property type="component" value="Unassembled WGS sequence"/>
</dbReference>
<accession>A0A183E4N2</accession>
<gene>
    <name evidence="14" type="ORF">GPUH_LOCUS15923</name>
</gene>
<dbReference type="WBParaSite" id="GPUH_0001594501-mRNA-1">
    <property type="protein sequence ID" value="GPUH_0001594501-mRNA-1"/>
    <property type="gene ID" value="GPUH_0001594501"/>
</dbReference>
<dbReference type="GO" id="GO:0005229">
    <property type="term" value="F:intracellularly calcium-gated chloride channel activity"/>
    <property type="evidence" value="ECO:0007669"/>
    <property type="project" value="TreeGrafter"/>
</dbReference>
<keyword evidence="6 13" id="KW-1133">Transmembrane helix</keyword>
<evidence type="ECO:0000313" key="14">
    <source>
        <dbReference type="EMBL" id="VDN26933.1"/>
    </source>
</evidence>
<keyword evidence="5 13" id="KW-0812">Transmembrane</keyword>
<feature type="transmembrane region" description="Helical" evidence="13">
    <location>
        <begin position="263"/>
        <end position="285"/>
    </location>
</feature>
<reference evidence="14 15" key="2">
    <citation type="submission" date="2018-11" db="EMBL/GenBank/DDBJ databases">
        <authorList>
            <consortium name="Pathogen Informatics"/>
        </authorList>
    </citation>
    <scope>NUCLEOTIDE SEQUENCE [LARGE SCALE GENOMIC DNA]</scope>
</reference>
<keyword evidence="10" id="KW-0325">Glycoprotein</keyword>
<dbReference type="PANTHER" id="PTHR12424">
    <property type="entry name" value="TWEETY-RELATED"/>
    <property type="match status" value="1"/>
</dbReference>
<keyword evidence="3 13" id="KW-0813">Transport</keyword>
<evidence type="ECO:0000256" key="9">
    <source>
        <dbReference type="ARBA" id="ARBA00023173"/>
    </source>
</evidence>
<feature type="transmembrane region" description="Helical" evidence="13">
    <location>
        <begin position="101"/>
        <end position="121"/>
    </location>
</feature>
<protein>
    <recommendedName>
        <fullName evidence="13">Protein tweety homolog</fullName>
    </recommendedName>
</protein>
<keyword evidence="8 13" id="KW-0472">Membrane</keyword>
<dbReference type="OrthoDB" id="187568at2759"/>
<name>A0A183E4N2_9BILA</name>
<keyword evidence="4" id="KW-1003">Cell membrane</keyword>
<evidence type="ECO:0000313" key="15">
    <source>
        <dbReference type="Proteomes" id="UP000271098"/>
    </source>
</evidence>
<evidence type="ECO:0000256" key="1">
    <source>
        <dbReference type="ARBA" id="ARBA00004651"/>
    </source>
</evidence>
<dbReference type="Pfam" id="PF04906">
    <property type="entry name" value="Tweety"/>
    <property type="match status" value="1"/>
</dbReference>
<dbReference type="GO" id="GO:0034707">
    <property type="term" value="C:chloride channel complex"/>
    <property type="evidence" value="ECO:0007669"/>
    <property type="project" value="UniProtKB-UniRule"/>
</dbReference>
<evidence type="ECO:0000256" key="4">
    <source>
        <dbReference type="ARBA" id="ARBA00022475"/>
    </source>
</evidence>
<comment type="subcellular location">
    <subcellularLocation>
        <location evidence="1 13">Cell membrane</location>
        <topology evidence="1 13">Multi-pass membrane protein</topology>
    </subcellularLocation>
</comment>
<evidence type="ECO:0000256" key="10">
    <source>
        <dbReference type="ARBA" id="ARBA00023180"/>
    </source>
</evidence>
<proteinExistence type="inferred from homology"/>
<feature type="transmembrane region" description="Helical" evidence="13">
    <location>
        <begin position="55"/>
        <end position="80"/>
    </location>
</feature>
<evidence type="ECO:0000256" key="5">
    <source>
        <dbReference type="ARBA" id="ARBA00022692"/>
    </source>
</evidence>
<dbReference type="AlphaFoldDB" id="A0A183E4N2"/>
<keyword evidence="7 13" id="KW-0406">Ion transport</keyword>
<evidence type="ECO:0000256" key="13">
    <source>
        <dbReference type="RuleBase" id="RU361114"/>
    </source>
</evidence>
<dbReference type="InterPro" id="IPR006990">
    <property type="entry name" value="Tweety"/>
</dbReference>
<evidence type="ECO:0000256" key="12">
    <source>
        <dbReference type="ARBA" id="ARBA00023303"/>
    </source>
</evidence>
<evidence type="ECO:0000256" key="8">
    <source>
        <dbReference type="ARBA" id="ARBA00023136"/>
    </source>
</evidence>
<dbReference type="PANTHER" id="PTHR12424:SF8">
    <property type="entry name" value="PROTEIN TWEETY"/>
    <property type="match status" value="1"/>
</dbReference>
<keyword evidence="12 13" id="KW-0407">Ion channel</keyword>
<evidence type="ECO:0000256" key="6">
    <source>
        <dbReference type="ARBA" id="ARBA00022989"/>
    </source>
</evidence>
<organism evidence="16">
    <name type="scientific">Gongylonema pulchrum</name>
    <dbReference type="NCBI Taxonomy" id="637853"/>
    <lineage>
        <taxon>Eukaryota</taxon>
        <taxon>Metazoa</taxon>
        <taxon>Ecdysozoa</taxon>
        <taxon>Nematoda</taxon>
        <taxon>Chromadorea</taxon>
        <taxon>Rhabditida</taxon>
        <taxon>Spirurina</taxon>
        <taxon>Spiruromorpha</taxon>
        <taxon>Spiruroidea</taxon>
        <taxon>Gongylonematidae</taxon>
        <taxon>Gongylonema</taxon>
    </lineage>
</organism>